<dbReference type="Proteomes" id="UP001059836">
    <property type="component" value="Chromosome"/>
</dbReference>
<keyword evidence="2" id="KW-1185">Reference proteome</keyword>
<gene>
    <name evidence="1" type="ORF">GII31_08295</name>
</gene>
<proteinExistence type="predicted"/>
<name>A0ABX6IHW1_9ACTN</name>
<evidence type="ECO:0000313" key="1">
    <source>
        <dbReference type="EMBL" id="QHN34895.1"/>
    </source>
</evidence>
<organism evidence="1 2">
    <name type="scientific">Gordonia pseudamarae</name>
    <dbReference type="NCBI Taxonomy" id="2831662"/>
    <lineage>
        <taxon>Bacteria</taxon>
        <taxon>Bacillati</taxon>
        <taxon>Actinomycetota</taxon>
        <taxon>Actinomycetes</taxon>
        <taxon>Mycobacteriales</taxon>
        <taxon>Gordoniaceae</taxon>
        <taxon>Gordonia</taxon>
    </lineage>
</organism>
<evidence type="ECO:0000313" key="2">
    <source>
        <dbReference type="Proteomes" id="UP001059836"/>
    </source>
</evidence>
<reference evidence="1" key="1">
    <citation type="journal article" date="2021" name="Nat. Microbiol.">
        <title>Cocultivation of an ultrasmall environmental parasitic bacterium with lytic ability against bacteria associated with wastewater foams.</title>
        <authorList>
            <person name="Batinovic S."/>
            <person name="Rose J.J.A."/>
            <person name="Ratcliffe J."/>
            <person name="Seviour R.J."/>
            <person name="Petrovski S."/>
        </authorList>
    </citation>
    <scope>NUCLEOTIDE SEQUENCE</scope>
    <source>
        <strain evidence="1">CON9</strain>
    </source>
</reference>
<dbReference type="EMBL" id="CP045809">
    <property type="protein sequence ID" value="QHN34895.1"/>
    <property type="molecule type" value="Genomic_DNA"/>
</dbReference>
<accession>A0ABX6IHW1</accession>
<dbReference type="RefSeq" id="WP_213248495.1">
    <property type="nucleotide sequence ID" value="NZ_CP045806.1"/>
</dbReference>
<sequence length="140" mass="15313">MTQMEFPRVVTWYLVQYTPDMRRREPRNVGLVATDGAGWVVRMVGVDPPGTSGAGTIGVGTIQAGALRRLGLTKPDYEPWVRYYTETLGEGGIERVIASQRRRPTEFRVIAGGEEELRGSLGAHADSLFAELVADGLHAV</sequence>
<protein>
    <submittedName>
        <fullName evidence="1">Uncharacterized protein</fullName>
    </submittedName>
</protein>